<evidence type="ECO:0000313" key="4">
    <source>
        <dbReference type="Proteomes" id="UP000051096"/>
    </source>
</evidence>
<keyword evidence="1 2" id="KW-0808">Transferase</keyword>
<organism evidence="3 4">
    <name type="scientific">candidate division WOR_3 bacterium SM23_60</name>
    <dbReference type="NCBI Taxonomy" id="1703780"/>
    <lineage>
        <taxon>Bacteria</taxon>
        <taxon>Bacteria division WOR-3</taxon>
    </lineage>
</organism>
<dbReference type="PATRIC" id="fig|1703780.3.peg.1245"/>
<dbReference type="InterPro" id="IPR036424">
    <property type="entry name" value="UPP_synth-like_sf"/>
</dbReference>
<dbReference type="Proteomes" id="UP000051096">
    <property type="component" value="Unassembled WGS sequence"/>
</dbReference>
<evidence type="ECO:0000256" key="2">
    <source>
        <dbReference type="HAMAP-Rule" id="MF_01139"/>
    </source>
</evidence>
<feature type="binding site" evidence="2">
    <location>
        <position position="63"/>
    </location>
    <ligand>
        <name>substrate</name>
    </ligand>
</feature>
<dbReference type="InterPro" id="IPR001441">
    <property type="entry name" value="UPP_synth-like"/>
</dbReference>
<comment type="subunit">
    <text evidence="2">Homodimer.</text>
</comment>
<sequence length="235" mass="27272">MSFAKHVAIIMDGNGRWARKRGLPRLIGHRQGAESIRACVKASQNLGISHLTLYTFSTENWNRPKDEVDTLMNMLEEMLVKETPELHQNNVKMNAIGRLDDLYPRARKALQTSLDLTAKNTSLVLTFCLSYGGRSEIIDAIKKIVQKDRAEGIDLDSFDETRMESFLYDPSLPKPDLLIRTGAENRERISNFLLWQIAYTEIYFTKTLWPDFRKKEFINAIEEFKKRERLFGRVK</sequence>
<feature type="binding site" evidence="2">
    <location>
        <begin position="57"/>
        <end position="59"/>
    </location>
    <ligand>
        <name>substrate</name>
    </ligand>
</feature>
<reference evidence="3 4" key="1">
    <citation type="journal article" date="2015" name="Microbiome">
        <title>Genomic resolution of linkages in carbon, nitrogen, and sulfur cycling among widespread estuary sediment bacteria.</title>
        <authorList>
            <person name="Baker B.J."/>
            <person name="Lazar C.S."/>
            <person name="Teske A.P."/>
            <person name="Dick G.J."/>
        </authorList>
    </citation>
    <scope>NUCLEOTIDE SEQUENCE [LARGE SCALE GENOMIC DNA]</scope>
    <source>
        <strain evidence="3">SM23_60</strain>
    </source>
</reference>
<keyword evidence="2" id="KW-0479">Metal-binding</keyword>
<dbReference type="PANTHER" id="PTHR10291">
    <property type="entry name" value="DEHYDRODOLICHYL DIPHOSPHATE SYNTHASE FAMILY MEMBER"/>
    <property type="match status" value="1"/>
</dbReference>
<gene>
    <name evidence="3" type="ORF">AMJ87_03005</name>
</gene>
<comment type="function">
    <text evidence="2">Catalyzes the condensation of isopentenyl diphosphate (IPP) with allylic pyrophosphates generating different type of terpenoids.</text>
</comment>
<dbReference type="AlphaFoldDB" id="A0A0S8GKR7"/>
<feature type="binding site" evidence="2">
    <location>
        <position position="17"/>
    </location>
    <ligand>
        <name>substrate</name>
    </ligand>
</feature>
<dbReference type="NCBIfam" id="TIGR00055">
    <property type="entry name" value="uppS"/>
    <property type="match status" value="1"/>
</dbReference>
<feature type="binding site" evidence="2">
    <location>
        <position position="180"/>
    </location>
    <ligand>
        <name>substrate</name>
    </ligand>
</feature>
<evidence type="ECO:0000313" key="3">
    <source>
        <dbReference type="EMBL" id="KPK73042.1"/>
    </source>
</evidence>
<feature type="binding site" evidence="2">
    <location>
        <position position="29"/>
    </location>
    <ligand>
        <name>substrate</name>
    </ligand>
</feature>
<feature type="active site" evidence="2">
    <location>
        <position position="12"/>
    </location>
</feature>
<dbReference type="CDD" id="cd00475">
    <property type="entry name" value="Cis_IPPS"/>
    <property type="match status" value="1"/>
</dbReference>
<feature type="binding site" evidence="2">
    <location>
        <begin position="188"/>
        <end position="190"/>
    </location>
    <ligand>
        <name>substrate</name>
    </ligand>
</feature>
<feature type="binding site" evidence="2">
    <location>
        <position position="61"/>
    </location>
    <ligand>
        <name>substrate</name>
    </ligand>
</feature>
<name>A0A0S8GKR7_UNCW3</name>
<feature type="active site" description="Proton acceptor" evidence="2">
    <location>
        <position position="60"/>
    </location>
</feature>
<dbReference type="FunFam" id="3.40.1180.10:FF:000001">
    <property type="entry name" value="(2E,6E)-farnesyl-diphosphate-specific ditrans,polycis-undecaprenyl-diphosphate synthase"/>
    <property type="match status" value="1"/>
</dbReference>
<dbReference type="GO" id="GO:0045547">
    <property type="term" value="F:ditrans,polycis-polyprenyl diphosphate synthase [(2E,6E)-farnesyl diphosphate specific] activity"/>
    <property type="evidence" value="ECO:0007669"/>
    <property type="project" value="TreeGrafter"/>
</dbReference>
<dbReference type="PANTHER" id="PTHR10291:SF0">
    <property type="entry name" value="DEHYDRODOLICHYL DIPHOSPHATE SYNTHASE 2"/>
    <property type="match status" value="1"/>
</dbReference>
<feature type="binding site" evidence="2">
    <location>
        <position position="25"/>
    </location>
    <ligand>
        <name>substrate</name>
    </ligand>
</feature>
<dbReference type="HAMAP" id="MF_01139">
    <property type="entry name" value="ISPT"/>
    <property type="match status" value="1"/>
</dbReference>
<feature type="binding site" evidence="2">
    <location>
        <begin position="13"/>
        <end position="16"/>
    </location>
    <ligand>
        <name>substrate</name>
    </ligand>
</feature>
<dbReference type="GO" id="GO:0000287">
    <property type="term" value="F:magnesium ion binding"/>
    <property type="evidence" value="ECO:0007669"/>
    <property type="project" value="UniProtKB-UniRule"/>
</dbReference>
<dbReference type="Pfam" id="PF01255">
    <property type="entry name" value="Prenyltransf"/>
    <property type="match status" value="1"/>
</dbReference>
<dbReference type="EMBL" id="LJUO01000017">
    <property type="protein sequence ID" value="KPK73042.1"/>
    <property type="molecule type" value="Genomic_DNA"/>
</dbReference>
<evidence type="ECO:0000256" key="1">
    <source>
        <dbReference type="ARBA" id="ARBA00022679"/>
    </source>
</evidence>
<feature type="binding site" evidence="2">
    <location>
        <position position="201"/>
    </location>
    <ligand>
        <name>Mg(2+)</name>
        <dbReference type="ChEBI" id="CHEBI:18420"/>
    </ligand>
</feature>
<comment type="caution">
    <text evidence="3">The sequence shown here is derived from an EMBL/GenBank/DDBJ whole genome shotgun (WGS) entry which is preliminary data.</text>
</comment>
<dbReference type="SUPFAM" id="SSF64005">
    <property type="entry name" value="Undecaprenyl diphosphate synthase"/>
    <property type="match status" value="1"/>
</dbReference>
<keyword evidence="2" id="KW-0460">Magnesium</keyword>
<comment type="similarity">
    <text evidence="2">Belongs to the UPP synthase family.</text>
</comment>
<feature type="binding site" evidence="2">
    <location>
        <position position="12"/>
    </location>
    <ligand>
        <name>Mg(2+)</name>
        <dbReference type="ChEBI" id="CHEBI:18420"/>
    </ligand>
</feature>
<dbReference type="Gene3D" id="3.40.1180.10">
    <property type="entry name" value="Decaprenyl diphosphate synthase-like"/>
    <property type="match status" value="1"/>
</dbReference>
<comment type="cofactor">
    <cofactor evidence="2">
        <name>Mg(2+)</name>
        <dbReference type="ChEBI" id="CHEBI:18420"/>
    </cofactor>
    <text evidence="2">Binds 2 magnesium ions per subunit.</text>
</comment>
<accession>A0A0S8GKR7</accession>
<dbReference type="EC" id="2.5.1.-" evidence="2"/>
<protein>
    <recommendedName>
        <fullName evidence="2">Isoprenyl transferase</fullName>
        <ecNumber evidence="2">2.5.1.-</ecNumber>
    </recommendedName>
</protein>
<proteinExistence type="inferred from homology"/>
<dbReference type="GO" id="GO:0016094">
    <property type="term" value="P:polyprenol biosynthetic process"/>
    <property type="evidence" value="ECO:0007669"/>
    <property type="project" value="TreeGrafter"/>
</dbReference>